<sequence length="225" mass="26697">MKYEMIYFDLDNTILDFDKSEEYALKSVFEHLNIGYDESYIEVYRPINEKWWKLFSEGKYRKEMIVVERFREFFEKIGVFNLNFNEVAQVYLKGLSSVAFFIEGAEEFLGKLKEKGFRMAAITNGVESVQQKRAKIARLDRFFEFVLTSEKVGKPKPEPDIFFYAEKLSNVPLSRSIYIGDNIETDYEGAKRAKLDFILFDPKNKFEDNIKKVSNYKELYRILID</sequence>
<dbReference type="GO" id="GO:0008253">
    <property type="term" value="F:5'-nucleotidase activity"/>
    <property type="evidence" value="ECO:0007669"/>
    <property type="project" value="InterPro"/>
</dbReference>
<accession>A0A841GR31</accession>
<dbReference type="SUPFAM" id="SSF56784">
    <property type="entry name" value="HAD-like"/>
    <property type="match status" value="1"/>
</dbReference>
<protein>
    <submittedName>
        <fullName evidence="1">Putative hydrolase of the HAD superfamily</fullName>
    </submittedName>
</protein>
<keyword evidence="1" id="KW-0378">Hydrolase</keyword>
<evidence type="ECO:0000313" key="2">
    <source>
        <dbReference type="Proteomes" id="UP000555828"/>
    </source>
</evidence>
<gene>
    <name evidence="1" type="ORF">HNP65_000541</name>
</gene>
<dbReference type="PRINTS" id="PR00413">
    <property type="entry name" value="HADHALOGNASE"/>
</dbReference>
<comment type="caution">
    <text evidence="1">The sequence shown here is derived from an EMBL/GenBank/DDBJ whole genome shotgun (WGS) entry which is preliminary data.</text>
</comment>
<dbReference type="Pfam" id="PF13419">
    <property type="entry name" value="HAD_2"/>
    <property type="match status" value="1"/>
</dbReference>
<dbReference type="AlphaFoldDB" id="A0A841GR31"/>
<evidence type="ECO:0000313" key="1">
    <source>
        <dbReference type="EMBL" id="MBB6062119.1"/>
    </source>
</evidence>
<dbReference type="InterPro" id="IPR052550">
    <property type="entry name" value="Pyrimidine_5'-ntase_YjjG"/>
</dbReference>
<dbReference type="PANTHER" id="PTHR47478:SF1">
    <property type="entry name" value="PYRIMIDINE 5'-NUCLEOTIDASE YJJG"/>
    <property type="match status" value="1"/>
</dbReference>
<dbReference type="SFLD" id="SFLDG01129">
    <property type="entry name" value="C1.5:_HAD__Beta-PGM__Phosphata"/>
    <property type="match status" value="1"/>
</dbReference>
<keyword evidence="2" id="KW-1185">Reference proteome</keyword>
<dbReference type="Gene3D" id="3.40.50.1000">
    <property type="entry name" value="HAD superfamily/HAD-like"/>
    <property type="match status" value="1"/>
</dbReference>
<proteinExistence type="predicted"/>
<dbReference type="InterPro" id="IPR023198">
    <property type="entry name" value="PGP-like_dom2"/>
</dbReference>
<dbReference type="Gene3D" id="1.10.150.240">
    <property type="entry name" value="Putative phosphatase, domain 2"/>
    <property type="match status" value="1"/>
</dbReference>
<dbReference type="InterPro" id="IPR036412">
    <property type="entry name" value="HAD-like_sf"/>
</dbReference>
<dbReference type="InterPro" id="IPR011951">
    <property type="entry name" value="HAD-SF_hydro_IA_YjjG/PynA"/>
</dbReference>
<reference evidence="1 2" key="1">
    <citation type="submission" date="2020-08" db="EMBL/GenBank/DDBJ databases">
        <title>Genomic Encyclopedia of Type Strains, Phase IV (KMG-IV): sequencing the most valuable type-strain genomes for metagenomic binning, comparative biology and taxonomic classification.</title>
        <authorList>
            <person name="Goeker M."/>
        </authorList>
    </citation>
    <scope>NUCLEOTIDE SEQUENCE [LARGE SCALE GENOMIC DNA]</scope>
    <source>
        <strain evidence="1 2">DSM 13481</strain>
    </source>
</reference>
<dbReference type="InterPro" id="IPR041492">
    <property type="entry name" value="HAD_2"/>
</dbReference>
<dbReference type="PANTHER" id="PTHR47478">
    <property type="match status" value="1"/>
</dbReference>
<dbReference type="InterPro" id="IPR023214">
    <property type="entry name" value="HAD_sf"/>
</dbReference>
<organism evidence="1 2">
    <name type="scientific">Thermosipho japonicus</name>
    <dbReference type="NCBI Taxonomy" id="90323"/>
    <lineage>
        <taxon>Bacteria</taxon>
        <taxon>Thermotogati</taxon>
        <taxon>Thermotogota</taxon>
        <taxon>Thermotogae</taxon>
        <taxon>Thermotogales</taxon>
        <taxon>Fervidobacteriaceae</taxon>
        <taxon>Thermosipho</taxon>
    </lineage>
</organism>
<dbReference type="InterPro" id="IPR006439">
    <property type="entry name" value="HAD-SF_hydro_IA"/>
</dbReference>
<dbReference type="RefSeq" id="WP_184618839.1">
    <property type="nucleotide sequence ID" value="NZ_JACHEX010000001.1"/>
</dbReference>
<dbReference type="SFLD" id="SFLDS00003">
    <property type="entry name" value="Haloacid_Dehalogenase"/>
    <property type="match status" value="1"/>
</dbReference>
<dbReference type="EMBL" id="JACHEX010000001">
    <property type="protein sequence ID" value="MBB6062119.1"/>
    <property type="molecule type" value="Genomic_DNA"/>
</dbReference>
<name>A0A841GR31_9BACT</name>
<dbReference type="NCBIfam" id="TIGR02254">
    <property type="entry name" value="YjjG_YfnB"/>
    <property type="match status" value="1"/>
</dbReference>
<dbReference type="Proteomes" id="UP000555828">
    <property type="component" value="Unassembled WGS sequence"/>
</dbReference>
<dbReference type="NCBIfam" id="TIGR01549">
    <property type="entry name" value="HAD-SF-IA-v1"/>
    <property type="match status" value="1"/>
</dbReference>